<dbReference type="InterPro" id="IPR013783">
    <property type="entry name" value="Ig-like_fold"/>
</dbReference>
<keyword evidence="6" id="KW-0393">Immunoglobulin domain</keyword>
<dbReference type="InterPro" id="IPR050504">
    <property type="entry name" value="IgSF_BTN/MOG"/>
</dbReference>
<dbReference type="Proteomes" id="UP001221898">
    <property type="component" value="Unassembled WGS sequence"/>
</dbReference>
<evidence type="ECO:0000256" key="6">
    <source>
        <dbReference type="ARBA" id="ARBA00023319"/>
    </source>
</evidence>
<organism evidence="8 9">
    <name type="scientific">Aldrovandia affinis</name>
    <dbReference type="NCBI Taxonomy" id="143900"/>
    <lineage>
        <taxon>Eukaryota</taxon>
        <taxon>Metazoa</taxon>
        <taxon>Chordata</taxon>
        <taxon>Craniata</taxon>
        <taxon>Vertebrata</taxon>
        <taxon>Euteleostomi</taxon>
        <taxon>Actinopterygii</taxon>
        <taxon>Neopterygii</taxon>
        <taxon>Teleostei</taxon>
        <taxon>Notacanthiformes</taxon>
        <taxon>Halosauridae</taxon>
        <taxon>Aldrovandia</taxon>
    </lineage>
</organism>
<gene>
    <name evidence="8" type="ORF">AAFF_G00289510</name>
</gene>
<dbReference type="InterPro" id="IPR036179">
    <property type="entry name" value="Ig-like_dom_sf"/>
</dbReference>
<protein>
    <recommendedName>
        <fullName evidence="7">Ig-like domain-containing protein</fullName>
    </recommendedName>
</protein>
<evidence type="ECO:0000256" key="5">
    <source>
        <dbReference type="ARBA" id="ARBA00023180"/>
    </source>
</evidence>
<dbReference type="InterPro" id="IPR007110">
    <property type="entry name" value="Ig-like_dom"/>
</dbReference>
<proteinExistence type="predicted"/>
<feature type="domain" description="Ig-like" evidence="7">
    <location>
        <begin position="9"/>
        <end position="108"/>
    </location>
</feature>
<dbReference type="PANTHER" id="PTHR24100">
    <property type="entry name" value="BUTYROPHILIN"/>
    <property type="match status" value="1"/>
</dbReference>
<keyword evidence="5" id="KW-0325">Glycoprotein</keyword>
<dbReference type="GO" id="GO:0016020">
    <property type="term" value="C:membrane"/>
    <property type="evidence" value="ECO:0007669"/>
    <property type="project" value="UniProtKB-SubCell"/>
</dbReference>
<sequence length="126" mass="13993">MATTTNPQPEFDIRTPVAVVTAVVNEDAVLPCTIPPGTNIPDLELQWFRETGDELVLFFQKLKENQELPGDNYRGRAHLFTAQLWYGDASLHLSRVQLSNADLYTCSAFVGLAYGHAEVELKVASK</sequence>
<evidence type="ECO:0000259" key="7">
    <source>
        <dbReference type="PROSITE" id="PS50835"/>
    </source>
</evidence>
<evidence type="ECO:0000313" key="8">
    <source>
        <dbReference type="EMBL" id="KAJ8372451.1"/>
    </source>
</evidence>
<keyword evidence="9" id="KW-1185">Reference proteome</keyword>
<dbReference type="InterPro" id="IPR003599">
    <property type="entry name" value="Ig_sub"/>
</dbReference>
<evidence type="ECO:0000256" key="2">
    <source>
        <dbReference type="ARBA" id="ARBA00022729"/>
    </source>
</evidence>
<comment type="subcellular location">
    <subcellularLocation>
        <location evidence="1">Membrane</location>
    </subcellularLocation>
</comment>
<dbReference type="FunFam" id="2.60.40.10:FF:000142">
    <property type="entry name" value="V-set domain-containing T-cell activation inhibitor 1"/>
    <property type="match status" value="1"/>
</dbReference>
<dbReference type="EMBL" id="JAINUG010000401">
    <property type="protein sequence ID" value="KAJ8372451.1"/>
    <property type="molecule type" value="Genomic_DNA"/>
</dbReference>
<name>A0AAD7W100_9TELE</name>
<dbReference type="GO" id="GO:1903037">
    <property type="term" value="P:regulation of leukocyte cell-cell adhesion"/>
    <property type="evidence" value="ECO:0007669"/>
    <property type="project" value="UniProtKB-ARBA"/>
</dbReference>
<keyword evidence="2" id="KW-0732">Signal</keyword>
<dbReference type="SMART" id="SM00409">
    <property type="entry name" value="IG"/>
    <property type="match status" value="1"/>
</dbReference>
<keyword evidence="3" id="KW-0472">Membrane</keyword>
<dbReference type="Pfam" id="PF07686">
    <property type="entry name" value="V-set"/>
    <property type="match status" value="1"/>
</dbReference>
<dbReference type="PROSITE" id="PS50835">
    <property type="entry name" value="IG_LIKE"/>
    <property type="match status" value="1"/>
</dbReference>
<dbReference type="GO" id="GO:0050863">
    <property type="term" value="P:regulation of T cell activation"/>
    <property type="evidence" value="ECO:0007669"/>
    <property type="project" value="UniProtKB-ARBA"/>
</dbReference>
<reference evidence="8" key="1">
    <citation type="journal article" date="2023" name="Science">
        <title>Genome structures resolve the early diversification of teleost fishes.</title>
        <authorList>
            <person name="Parey E."/>
            <person name="Louis A."/>
            <person name="Montfort J."/>
            <person name="Bouchez O."/>
            <person name="Roques C."/>
            <person name="Iampietro C."/>
            <person name="Lluch J."/>
            <person name="Castinel A."/>
            <person name="Donnadieu C."/>
            <person name="Desvignes T."/>
            <person name="Floi Bucao C."/>
            <person name="Jouanno E."/>
            <person name="Wen M."/>
            <person name="Mejri S."/>
            <person name="Dirks R."/>
            <person name="Jansen H."/>
            <person name="Henkel C."/>
            <person name="Chen W.J."/>
            <person name="Zahm M."/>
            <person name="Cabau C."/>
            <person name="Klopp C."/>
            <person name="Thompson A.W."/>
            <person name="Robinson-Rechavi M."/>
            <person name="Braasch I."/>
            <person name="Lecointre G."/>
            <person name="Bobe J."/>
            <person name="Postlethwait J.H."/>
            <person name="Berthelot C."/>
            <person name="Roest Crollius H."/>
            <person name="Guiguen Y."/>
        </authorList>
    </citation>
    <scope>NUCLEOTIDE SEQUENCE</scope>
    <source>
        <strain evidence="8">NC1722</strain>
    </source>
</reference>
<keyword evidence="4" id="KW-1015">Disulfide bond</keyword>
<dbReference type="Gene3D" id="2.60.40.10">
    <property type="entry name" value="Immunoglobulins"/>
    <property type="match status" value="1"/>
</dbReference>
<evidence type="ECO:0000256" key="1">
    <source>
        <dbReference type="ARBA" id="ARBA00004370"/>
    </source>
</evidence>
<comment type="caution">
    <text evidence="8">The sequence shown here is derived from an EMBL/GenBank/DDBJ whole genome shotgun (WGS) entry which is preliminary data.</text>
</comment>
<evidence type="ECO:0000256" key="4">
    <source>
        <dbReference type="ARBA" id="ARBA00023157"/>
    </source>
</evidence>
<evidence type="ECO:0000256" key="3">
    <source>
        <dbReference type="ARBA" id="ARBA00023136"/>
    </source>
</evidence>
<dbReference type="AlphaFoldDB" id="A0AAD7W100"/>
<dbReference type="SUPFAM" id="SSF48726">
    <property type="entry name" value="Immunoglobulin"/>
    <property type="match status" value="1"/>
</dbReference>
<dbReference type="InterPro" id="IPR013106">
    <property type="entry name" value="Ig_V-set"/>
</dbReference>
<accession>A0AAD7W100</accession>
<evidence type="ECO:0000313" key="9">
    <source>
        <dbReference type="Proteomes" id="UP001221898"/>
    </source>
</evidence>